<dbReference type="RefSeq" id="WP_144041013.1">
    <property type="nucleotide sequence ID" value="NZ_BMPL01000011.1"/>
</dbReference>
<organism evidence="1 2">
    <name type="scientific">Shewanella hanedai</name>
    <name type="common">Alteromonas hanedai</name>
    <dbReference type="NCBI Taxonomy" id="25"/>
    <lineage>
        <taxon>Bacteria</taxon>
        <taxon>Pseudomonadati</taxon>
        <taxon>Pseudomonadota</taxon>
        <taxon>Gammaproteobacteria</taxon>
        <taxon>Alteromonadales</taxon>
        <taxon>Shewanellaceae</taxon>
        <taxon>Shewanella</taxon>
    </lineage>
</organism>
<reference evidence="2" key="1">
    <citation type="submission" date="2019-07" db="EMBL/GenBank/DDBJ databases">
        <title>Shewanella sp. YLB-08 draft genomic sequence.</title>
        <authorList>
            <person name="Yu L."/>
        </authorList>
    </citation>
    <scope>NUCLEOTIDE SEQUENCE [LARGE SCALE GENOMIC DNA]</scope>
    <source>
        <strain evidence="2">JCM 20706</strain>
    </source>
</reference>
<comment type="caution">
    <text evidence="1">The sequence shown here is derived from an EMBL/GenBank/DDBJ whole genome shotgun (WGS) entry which is preliminary data.</text>
</comment>
<keyword evidence="2" id="KW-1185">Reference proteome</keyword>
<dbReference type="OrthoDB" id="5830125at2"/>
<dbReference type="AlphaFoldDB" id="A0A553JM92"/>
<gene>
    <name evidence="1" type="ORF">FN961_15125</name>
</gene>
<proteinExistence type="predicted"/>
<dbReference type="Proteomes" id="UP000318126">
    <property type="component" value="Unassembled WGS sequence"/>
</dbReference>
<evidence type="ECO:0000313" key="1">
    <source>
        <dbReference type="EMBL" id="TRY13567.1"/>
    </source>
</evidence>
<name>A0A553JM92_SHEHA</name>
<evidence type="ECO:0000313" key="2">
    <source>
        <dbReference type="Proteomes" id="UP000318126"/>
    </source>
</evidence>
<dbReference type="EMBL" id="VKGK01000018">
    <property type="protein sequence ID" value="TRY13567.1"/>
    <property type="molecule type" value="Genomic_DNA"/>
</dbReference>
<accession>A0A553JM92</accession>
<protein>
    <submittedName>
        <fullName evidence="1">Uncharacterized protein</fullName>
    </submittedName>
</protein>
<sequence length="213" mass="23204">MTQAIDELLGEVTSAVSASTEQTTASQALAQEVAGKMGAIDAKVAEAKLELDGYIADSEVIGDGSAGSRRLNVFRTMIYEGKDHVPESEKPDNWVPTNGPLYLHFKTGLNTAVDVSMFHYRIGGYAYGQSTIIDETLVGYSYEPSNTIHNINTDGNLEPVVYRAPNGDVYLRIKSLNLYFTGLYIDAMHITGGLPDKDSIELTISPNETLNNY</sequence>